<dbReference type="EMBL" id="ADAS02000111">
    <property type="protein sequence ID" value="OAV90012.1"/>
    <property type="molecule type" value="Genomic_DNA"/>
</dbReference>
<dbReference type="EnsemblFungi" id="PTTG_28467-t43_1">
    <property type="protein sequence ID" value="PTTG_28467-t43_1-p1"/>
    <property type="gene ID" value="PTTG_28467"/>
</dbReference>
<gene>
    <name evidence="2" type="ORF">PTTG_28467</name>
</gene>
<evidence type="ECO:0000313" key="2">
    <source>
        <dbReference type="EMBL" id="OAV90012.1"/>
    </source>
</evidence>
<evidence type="ECO:0000313" key="4">
    <source>
        <dbReference type="Proteomes" id="UP000005240"/>
    </source>
</evidence>
<reference evidence="2" key="2">
    <citation type="submission" date="2016-05" db="EMBL/GenBank/DDBJ databases">
        <title>Comparative analysis highlights variable genome content of wheat rusts and divergence of the mating loci.</title>
        <authorList>
            <person name="Cuomo C.A."/>
            <person name="Bakkeren G."/>
            <person name="Szabo L."/>
            <person name="Khalil H."/>
            <person name="Joly D."/>
            <person name="Goldberg J."/>
            <person name="Young S."/>
            <person name="Zeng Q."/>
            <person name="Fellers J."/>
        </authorList>
    </citation>
    <scope>NUCLEOTIDE SEQUENCE [LARGE SCALE GENOMIC DNA]</scope>
    <source>
        <strain evidence="2">1-1 BBBD Race 1</strain>
    </source>
</reference>
<evidence type="ECO:0000313" key="3">
    <source>
        <dbReference type="EnsemblFungi" id="PTTG_28467-t43_1-p1"/>
    </source>
</evidence>
<dbReference type="Proteomes" id="UP000005240">
    <property type="component" value="Unassembled WGS sequence"/>
</dbReference>
<reference evidence="2" key="1">
    <citation type="submission" date="2009-11" db="EMBL/GenBank/DDBJ databases">
        <authorList>
            <consortium name="The Broad Institute Genome Sequencing Platform"/>
            <person name="Ward D."/>
            <person name="Feldgarden M."/>
            <person name="Earl A."/>
            <person name="Young S.K."/>
            <person name="Zeng Q."/>
            <person name="Koehrsen M."/>
            <person name="Alvarado L."/>
            <person name="Berlin A."/>
            <person name="Bochicchio J."/>
            <person name="Borenstein D."/>
            <person name="Chapman S.B."/>
            <person name="Chen Z."/>
            <person name="Engels R."/>
            <person name="Freedman E."/>
            <person name="Gellesch M."/>
            <person name="Goldberg J."/>
            <person name="Griggs A."/>
            <person name="Gujja S."/>
            <person name="Heilman E."/>
            <person name="Heiman D."/>
            <person name="Hepburn T."/>
            <person name="Howarth C."/>
            <person name="Jen D."/>
            <person name="Larson L."/>
            <person name="Lewis B."/>
            <person name="Mehta T."/>
            <person name="Park D."/>
            <person name="Pearson M."/>
            <person name="Roberts A."/>
            <person name="Saif S."/>
            <person name="Shea T."/>
            <person name="Shenoy N."/>
            <person name="Sisk P."/>
            <person name="Stolte C."/>
            <person name="Sykes S."/>
            <person name="Thomson T."/>
            <person name="Walk T."/>
            <person name="White J."/>
            <person name="Yandava C."/>
            <person name="Izard J."/>
            <person name="Baranova O.V."/>
            <person name="Blanton J.M."/>
            <person name="Tanner A.C."/>
            <person name="Dewhirst F.E."/>
            <person name="Haas B."/>
            <person name="Nusbaum C."/>
            <person name="Birren B."/>
        </authorList>
    </citation>
    <scope>NUCLEOTIDE SEQUENCE [LARGE SCALE GENOMIC DNA]</scope>
    <source>
        <strain evidence="2">1-1 BBBD Race 1</strain>
    </source>
</reference>
<evidence type="ECO:0000256" key="1">
    <source>
        <dbReference type="SAM" id="MobiDB-lite"/>
    </source>
</evidence>
<feature type="region of interest" description="Disordered" evidence="1">
    <location>
        <begin position="216"/>
        <end position="247"/>
    </location>
</feature>
<dbReference type="AlphaFoldDB" id="A0A180GCD6"/>
<feature type="region of interest" description="Disordered" evidence="1">
    <location>
        <begin position="74"/>
        <end position="115"/>
    </location>
</feature>
<sequence>MHLGKNSYQGHDLFQSLLPAYFHLCFVSAPATPAPANTRLPSHKNSVHIMRLPSSTLPPPLGSQPIRINSHEVEETAPAGRVSRAKRPRQSSAIVRTPRVPSVHGQGQSNPPPNITPSRVIVETLASQPHVTDINQPPITPQQLVPNVGGEAPMMLDPQFQPPNFTPNPIPVITPSRIINSDDTYVTQMPTITPSRIIHGDDSNVGTPLSVAARQMRQDTSQLHLPPPEPRSEDDNESGSDHQLSDEKAYSVYGSIDGFIRPPLSMPNPAPRRHTQKVATHPLVESLLALAQLSKGDLQLARQMFNAPKEIRWQLQVVMWLKQRATPPAPAAHVAGNGAPSAHIYGTLIRTSVRQRVREILLTHTLESYSRLQSLHRHPFVHSPLPLVKAYVLEQPAAFQRQTLPPGLPQNNNTMSILLTFLRAIVKHERTHLWNLLLMNVRQESQVRKLGPVPKLLKLIYQIDWQFQPQAAMRAPEDIQADLH</sequence>
<reference evidence="3" key="4">
    <citation type="submission" date="2025-05" db="UniProtKB">
        <authorList>
            <consortium name="EnsemblFungi"/>
        </authorList>
    </citation>
    <scope>IDENTIFICATION</scope>
    <source>
        <strain evidence="3">isolate 1-1 / race 1 (BBBD)</strain>
    </source>
</reference>
<proteinExistence type="predicted"/>
<name>A0A180GCD6_PUCT1</name>
<organism evidence="2">
    <name type="scientific">Puccinia triticina (isolate 1-1 / race 1 (BBBD))</name>
    <name type="common">Brown leaf rust fungus</name>
    <dbReference type="NCBI Taxonomy" id="630390"/>
    <lineage>
        <taxon>Eukaryota</taxon>
        <taxon>Fungi</taxon>
        <taxon>Dikarya</taxon>
        <taxon>Basidiomycota</taxon>
        <taxon>Pucciniomycotina</taxon>
        <taxon>Pucciniomycetes</taxon>
        <taxon>Pucciniales</taxon>
        <taxon>Pucciniaceae</taxon>
        <taxon>Puccinia</taxon>
    </lineage>
</organism>
<accession>A0A180GCD6</accession>
<keyword evidence="4" id="KW-1185">Reference proteome</keyword>
<dbReference type="VEuPathDB" id="FungiDB:PTTG_28467"/>
<reference evidence="3 4" key="3">
    <citation type="journal article" date="2017" name="G3 (Bethesda)">
        <title>Comparative analysis highlights variable genome content of wheat rusts and divergence of the mating loci.</title>
        <authorList>
            <person name="Cuomo C.A."/>
            <person name="Bakkeren G."/>
            <person name="Khalil H.B."/>
            <person name="Panwar V."/>
            <person name="Joly D."/>
            <person name="Linning R."/>
            <person name="Sakthikumar S."/>
            <person name="Song X."/>
            <person name="Adiconis X."/>
            <person name="Fan L."/>
            <person name="Goldberg J.M."/>
            <person name="Levin J.Z."/>
            <person name="Young S."/>
            <person name="Zeng Q."/>
            <person name="Anikster Y."/>
            <person name="Bruce M."/>
            <person name="Wang M."/>
            <person name="Yin C."/>
            <person name="McCallum B."/>
            <person name="Szabo L.J."/>
            <person name="Hulbert S."/>
            <person name="Chen X."/>
            <person name="Fellers J.P."/>
        </authorList>
    </citation>
    <scope>NUCLEOTIDE SEQUENCE</scope>
    <source>
        <strain evidence="4">Isolate 1-1 / race 1 (BBBD)</strain>
        <strain evidence="3">isolate 1-1 / race 1 (BBBD)</strain>
    </source>
</reference>
<protein>
    <submittedName>
        <fullName evidence="2 3">Uncharacterized protein</fullName>
    </submittedName>
</protein>